<proteinExistence type="predicted"/>
<evidence type="ECO:0000259" key="1">
    <source>
        <dbReference type="PROSITE" id="PS50181"/>
    </source>
</evidence>
<sequence length="247" mass="28730">RLSSFEATLLSVPTRLIVYIMSFWSLQDIIALEAASVVLHNIIEYYKSRVWNPDIFFRPWFIDNPRQFREILRDCGAVVSGSQITQFLDRSRYPGSDMDVFLRVGGLPQMGRWLQGQGYNYTSHSRTYQSFRQSVLRMSNKVITERSSGDYPVKGVFNYHRFVASPTTIFIQKIQLVTVDLNPIHHILFDFHSTAVMNFMTFNAVTSIFPLSTFILHKSYVVKNRSESAAQSSRWKAKYRDRGFRLV</sequence>
<dbReference type="InterPro" id="IPR001810">
    <property type="entry name" value="F-box_dom"/>
</dbReference>
<dbReference type="Proteomes" id="UP001218188">
    <property type="component" value="Unassembled WGS sequence"/>
</dbReference>
<feature type="non-terminal residue" evidence="2">
    <location>
        <position position="247"/>
    </location>
</feature>
<dbReference type="AlphaFoldDB" id="A0AAD6WLG8"/>
<gene>
    <name evidence="2" type="ORF">C8F04DRAFT_896664</name>
</gene>
<feature type="non-terminal residue" evidence="2">
    <location>
        <position position="1"/>
    </location>
</feature>
<keyword evidence="3" id="KW-1185">Reference proteome</keyword>
<dbReference type="PROSITE" id="PS50181">
    <property type="entry name" value="FBOX"/>
    <property type="match status" value="1"/>
</dbReference>
<accession>A0AAD6WLG8</accession>
<reference evidence="2" key="1">
    <citation type="submission" date="2023-03" db="EMBL/GenBank/DDBJ databases">
        <title>Massive genome expansion in bonnet fungi (Mycena s.s.) driven by repeated elements and novel gene families across ecological guilds.</title>
        <authorList>
            <consortium name="Lawrence Berkeley National Laboratory"/>
            <person name="Harder C.B."/>
            <person name="Miyauchi S."/>
            <person name="Viragh M."/>
            <person name="Kuo A."/>
            <person name="Thoen E."/>
            <person name="Andreopoulos B."/>
            <person name="Lu D."/>
            <person name="Skrede I."/>
            <person name="Drula E."/>
            <person name="Henrissat B."/>
            <person name="Morin E."/>
            <person name="Kohler A."/>
            <person name="Barry K."/>
            <person name="LaButti K."/>
            <person name="Morin E."/>
            <person name="Salamov A."/>
            <person name="Lipzen A."/>
            <person name="Mereny Z."/>
            <person name="Hegedus B."/>
            <person name="Baldrian P."/>
            <person name="Stursova M."/>
            <person name="Weitz H."/>
            <person name="Taylor A."/>
            <person name="Grigoriev I.V."/>
            <person name="Nagy L.G."/>
            <person name="Martin F."/>
            <person name="Kauserud H."/>
        </authorList>
    </citation>
    <scope>NUCLEOTIDE SEQUENCE</scope>
    <source>
        <strain evidence="2">CBHHK200</strain>
    </source>
</reference>
<name>A0AAD6WLG8_9AGAR</name>
<dbReference type="EMBL" id="JARJCM010000336">
    <property type="protein sequence ID" value="KAJ7018548.1"/>
    <property type="molecule type" value="Genomic_DNA"/>
</dbReference>
<protein>
    <recommendedName>
        <fullName evidence="1">F-box domain-containing protein</fullName>
    </recommendedName>
</protein>
<comment type="caution">
    <text evidence="2">The sequence shown here is derived from an EMBL/GenBank/DDBJ whole genome shotgun (WGS) entry which is preliminary data.</text>
</comment>
<feature type="domain" description="F-box" evidence="1">
    <location>
        <begin position="6"/>
        <end position="54"/>
    </location>
</feature>
<evidence type="ECO:0000313" key="2">
    <source>
        <dbReference type="EMBL" id="KAJ7018548.1"/>
    </source>
</evidence>
<evidence type="ECO:0000313" key="3">
    <source>
        <dbReference type="Proteomes" id="UP001218188"/>
    </source>
</evidence>
<organism evidence="2 3">
    <name type="scientific">Mycena alexandri</name>
    <dbReference type="NCBI Taxonomy" id="1745969"/>
    <lineage>
        <taxon>Eukaryota</taxon>
        <taxon>Fungi</taxon>
        <taxon>Dikarya</taxon>
        <taxon>Basidiomycota</taxon>
        <taxon>Agaricomycotina</taxon>
        <taxon>Agaricomycetes</taxon>
        <taxon>Agaricomycetidae</taxon>
        <taxon>Agaricales</taxon>
        <taxon>Marasmiineae</taxon>
        <taxon>Mycenaceae</taxon>
        <taxon>Mycena</taxon>
    </lineage>
</organism>